<dbReference type="Proteomes" id="UP001549145">
    <property type="component" value="Unassembled WGS sequence"/>
</dbReference>
<dbReference type="Pfam" id="PF00872">
    <property type="entry name" value="Transposase_mut"/>
    <property type="match status" value="1"/>
</dbReference>
<organism evidence="6 7">
    <name type="scientific">Methylobacterium goesingense</name>
    <dbReference type="NCBI Taxonomy" id="243690"/>
    <lineage>
        <taxon>Bacteria</taxon>
        <taxon>Pseudomonadati</taxon>
        <taxon>Pseudomonadota</taxon>
        <taxon>Alphaproteobacteria</taxon>
        <taxon>Hyphomicrobiales</taxon>
        <taxon>Methylobacteriaceae</taxon>
        <taxon>Methylobacterium</taxon>
    </lineage>
</organism>
<gene>
    <name evidence="6" type="ORF">ABID43_003354</name>
</gene>
<evidence type="ECO:0000256" key="3">
    <source>
        <dbReference type="ARBA" id="ARBA00022578"/>
    </source>
</evidence>
<comment type="similarity">
    <text evidence="2">Belongs to the transposase mutator family.</text>
</comment>
<proteinExistence type="inferred from homology"/>
<protein>
    <submittedName>
        <fullName evidence="6">Transposase-like protein</fullName>
    </submittedName>
</protein>
<evidence type="ECO:0000256" key="2">
    <source>
        <dbReference type="ARBA" id="ARBA00010961"/>
    </source>
</evidence>
<dbReference type="InterPro" id="IPR001207">
    <property type="entry name" value="Transposase_mutator"/>
</dbReference>
<keyword evidence="7" id="KW-1185">Reference proteome</keyword>
<keyword evidence="4" id="KW-0238">DNA-binding</keyword>
<comment type="caution">
    <text evidence="6">The sequence shown here is derived from an EMBL/GenBank/DDBJ whole genome shotgun (WGS) entry which is preliminary data.</text>
</comment>
<keyword evidence="5" id="KW-0233">DNA recombination</keyword>
<sequence>MPLDHHEMMALRGLMDETQPDVLACMGFPAAHRIELHGTNSLEHLNHEIERRTEVDGIFPDAAVITRLVGAILPERNDERAVQRSRSIALVGIAPSAMIPGSACAP</sequence>
<name>A0ABV2LAG9_9HYPH</name>
<evidence type="ECO:0000313" key="7">
    <source>
        <dbReference type="Proteomes" id="UP001549145"/>
    </source>
</evidence>
<evidence type="ECO:0000256" key="4">
    <source>
        <dbReference type="ARBA" id="ARBA00023125"/>
    </source>
</evidence>
<evidence type="ECO:0000256" key="5">
    <source>
        <dbReference type="ARBA" id="ARBA00023172"/>
    </source>
</evidence>
<comment type="function">
    <text evidence="1">Required for the transposition of the insertion element.</text>
</comment>
<evidence type="ECO:0000256" key="1">
    <source>
        <dbReference type="ARBA" id="ARBA00002190"/>
    </source>
</evidence>
<keyword evidence="3" id="KW-0815">Transposition</keyword>
<reference evidence="6 7" key="1">
    <citation type="submission" date="2024-06" db="EMBL/GenBank/DDBJ databases">
        <title>Genomic Encyclopedia of Type Strains, Phase IV (KMG-IV): sequencing the most valuable type-strain genomes for metagenomic binning, comparative biology and taxonomic classification.</title>
        <authorList>
            <person name="Goeker M."/>
        </authorList>
    </citation>
    <scope>NUCLEOTIDE SEQUENCE [LARGE SCALE GENOMIC DNA]</scope>
    <source>
        <strain evidence="6 7">DSM 21331</strain>
    </source>
</reference>
<accession>A0ABV2LAG9</accession>
<evidence type="ECO:0000313" key="6">
    <source>
        <dbReference type="EMBL" id="MET3693800.1"/>
    </source>
</evidence>
<dbReference type="EMBL" id="JBEPMM010000010">
    <property type="protein sequence ID" value="MET3693800.1"/>
    <property type="molecule type" value="Genomic_DNA"/>
</dbReference>